<keyword evidence="1" id="KW-0472">Membrane</keyword>
<dbReference type="OrthoDB" id="5984008at2759"/>
<accession>A0A0K2UCK4</accession>
<name>A0A0K2UCK4_LEPSM</name>
<feature type="non-terminal residue" evidence="2">
    <location>
        <position position="1"/>
    </location>
</feature>
<evidence type="ECO:0000256" key="1">
    <source>
        <dbReference type="SAM" id="Phobius"/>
    </source>
</evidence>
<keyword evidence="1" id="KW-0812">Transmembrane</keyword>
<sequence>CRENGDLERMQTFWFTGACEPTKRKMTSSKPLALAQFTSAFLLLGIGISFSGCLLLLEHLYFKYGRNTLSSNLIGCCNLISMSVAESIKEKFSQGQQKTLYKHMSQSEKSFLYQDDSLKNDFLTCEDPLCNLNVYTMTRELEEANEVIKCLQHQIDSLPPKDNSSSHIIEETCNNLRPSIYTIKTSQEFPKSLRRHYRFLHNSHTYKKQKLGEKLKDFTPRISEIETVL</sequence>
<organism evidence="2">
    <name type="scientific">Lepeophtheirus salmonis</name>
    <name type="common">Salmon louse</name>
    <name type="synonym">Caligus salmonis</name>
    <dbReference type="NCBI Taxonomy" id="72036"/>
    <lineage>
        <taxon>Eukaryota</taxon>
        <taxon>Metazoa</taxon>
        <taxon>Ecdysozoa</taxon>
        <taxon>Arthropoda</taxon>
        <taxon>Crustacea</taxon>
        <taxon>Multicrustacea</taxon>
        <taxon>Hexanauplia</taxon>
        <taxon>Copepoda</taxon>
        <taxon>Siphonostomatoida</taxon>
        <taxon>Caligidae</taxon>
        <taxon>Lepeophtheirus</taxon>
    </lineage>
</organism>
<dbReference type="AlphaFoldDB" id="A0A0K2UCK4"/>
<proteinExistence type="predicted"/>
<keyword evidence="1" id="KW-1133">Transmembrane helix</keyword>
<dbReference type="EMBL" id="HACA01018607">
    <property type="protein sequence ID" value="CDW35968.1"/>
    <property type="molecule type" value="Transcribed_RNA"/>
</dbReference>
<protein>
    <submittedName>
        <fullName evidence="2">NR2 [Aplysia californica]</fullName>
    </submittedName>
</protein>
<reference evidence="2" key="1">
    <citation type="submission" date="2014-05" db="EMBL/GenBank/DDBJ databases">
        <authorList>
            <person name="Chronopoulou M."/>
        </authorList>
    </citation>
    <scope>NUCLEOTIDE SEQUENCE</scope>
    <source>
        <tissue evidence="2">Whole organism</tissue>
    </source>
</reference>
<feature type="transmembrane region" description="Helical" evidence="1">
    <location>
        <begin position="32"/>
        <end position="57"/>
    </location>
</feature>
<evidence type="ECO:0000313" key="2">
    <source>
        <dbReference type="EMBL" id="CDW35968.1"/>
    </source>
</evidence>